<dbReference type="EMBL" id="JAHHHW010000078">
    <property type="protein sequence ID" value="MBW4432017.1"/>
    <property type="molecule type" value="Genomic_DNA"/>
</dbReference>
<reference evidence="4" key="1">
    <citation type="submission" date="2021-05" db="EMBL/GenBank/DDBJ databases">
        <authorList>
            <person name="Pietrasiak N."/>
            <person name="Ward R."/>
            <person name="Stajich J.E."/>
            <person name="Kurbessoian T."/>
        </authorList>
    </citation>
    <scope>NUCLEOTIDE SEQUENCE</scope>
    <source>
        <strain evidence="4">HA4357-MV3</strain>
    </source>
</reference>
<dbReference type="InterPro" id="IPR058792">
    <property type="entry name" value="Beta-barrel_RND_2"/>
</dbReference>
<evidence type="ECO:0000259" key="3">
    <source>
        <dbReference type="Pfam" id="PF25954"/>
    </source>
</evidence>
<dbReference type="GO" id="GO:1990281">
    <property type="term" value="C:efflux pump complex"/>
    <property type="evidence" value="ECO:0007669"/>
    <property type="project" value="TreeGrafter"/>
</dbReference>
<evidence type="ECO:0000259" key="2">
    <source>
        <dbReference type="Pfam" id="PF25881"/>
    </source>
</evidence>
<gene>
    <name evidence="4" type="ORF">KME28_09880</name>
</gene>
<dbReference type="SUPFAM" id="SSF111369">
    <property type="entry name" value="HlyD-like secretion proteins"/>
    <property type="match status" value="1"/>
</dbReference>
<feature type="domain" description="YbhG-like alpha-helical hairpin" evidence="2">
    <location>
        <begin position="95"/>
        <end position="201"/>
    </location>
</feature>
<dbReference type="PANTHER" id="PTHR30469:SF11">
    <property type="entry name" value="BLL4320 PROTEIN"/>
    <property type="match status" value="1"/>
</dbReference>
<evidence type="ECO:0000313" key="5">
    <source>
        <dbReference type="Proteomes" id="UP000813215"/>
    </source>
</evidence>
<feature type="domain" description="CusB-like beta-barrel" evidence="3">
    <location>
        <begin position="243"/>
        <end position="312"/>
    </location>
</feature>
<sequence length="411" mass="44905">MEKRNVESTSDVNLLTVKTTNVKPVKSYQVSRTYTGEVEAVRASELGFERGGKLVWFGVDRGNRVTTGAALAKLDTTNLEAKRQELIAQKDRSVAVLEEFQTGPRNEDIATARAQVKEIEEQLKLEHLKRSRRKYLYETGAISKEQYDEVAFNSNALFERLSAAKSNLNELLAGTRKEQIAAQKAAVKQLEASIADIEITIAKSTIKAPFAGIIAARRLDEGTVVNAGQAVLRLMEDVKPELEIGIPVSLLSQIKVGNKQSVQIGETTYGAKVSSILPEIDPATRTRTVILALDQSAKQSVAPGQIGRLKIAQTISTTGYWLPISALVQGKRGLWSCYALTKIENSQKNLSLANANANATKPYRVERRDVEVVHTEGDRVLVQGAIQPGENVIIDGIQRIVPGQLVHIAGS</sequence>
<dbReference type="Proteomes" id="UP000813215">
    <property type="component" value="Unassembled WGS sequence"/>
</dbReference>
<organism evidence="4 5">
    <name type="scientific">Pelatocladus maniniholoensis HA4357-MV3</name>
    <dbReference type="NCBI Taxonomy" id="1117104"/>
    <lineage>
        <taxon>Bacteria</taxon>
        <taxon>Bacillati</taxon>
        <taxon>Cyanobacteriota</taxon>
        <taxon>Cyanophyceae</taxon>
        <taxon>Nostocales</taxon>
        <taxon>Nostocaceae</taxon>
        <taxon>Pelatocladus</taxon>
    </lineage>
</organism>
<dbReference type="AlphaFoldDB" id="A0A9E3H7B0"/>
<dbReference type="Gene3D" id="2.40.420.20">
    <property type="match status" value="1"/>
</dbReference>
<accession>A0A9E3H7B0</accession>
<evidence type="ECO:0000313" key="4">
    <source>
        <dbReference type="EMBL" id="MBW4432017.1"/>
    </source>
</evidence>
<dbReference type="InterPro" id="IPR006143">
    <property type="entry name" value="RND_pump_MFP"/>
</dbReference>
<dbReference type="Gene3D" id="2.40.30.170">
    <property type="match status" value="1"/>
</dbReference>
<dbReference type="Pfam" id="PF25881">
    <property type="entry name" value="HH_YBHG"/>
    <property type="match status" value="1"/>
</dbReference>
<reference evidence="4" key="2">
    <citation type="journal article" date="2022" name="Microbiol. Resour. Announc.">
        <title>Metagenome Sequencing to Explore Phylogenomics of Terrestrial Cyanobacteria.</title>
        <authorList>
            <person name="Ward R.D."/>
            <person name="Stajich J.E."/>
            <person name="Johansen J.R."/>
            <person name="Huntemann M."/>
            <person name="Clum A."/>
            <person name="Foster B."/>
            <person name="Foster B."/>
            <person name="Roux S."/>
            <person name="Palaniappan K."/>
            <person name="Varghese N."/>
            <person name="Mukherjee S."/>
            <person name="Reddy T.B.K."/>
            <person name="Daum C."/>
            <person name="Copeland A."/>
            <person name="Chen I.A."/>
            <person name="Ivanova N.N."/>
            <person name="Kyrpides N.C."/>
            <person name="Shapiro N."/>
            <person name="Eloe-Fadrosh E.A."/>
            <person name="Pietrasiak N."/>
        </authorList>
    </citation>
    <scope>NUCLEOTIDE SEQUENCE</scope>
    <source>
        <strain evidence="4">HA4357-MV3</strain>
    </source>
</reference>
<dbReference type="Pfam" id="PF25954">
    <property type="entry name" value="Beta-barrel_RND_2"/>
    <property type="match status" value="1"/>
</dbReference>
<proteinExistence type="inferred from homology"/>
<dbReference type="Gene3D" id="2.40.50.100">
    <property type="match status" value="1"/>
</dbReference>
<protein>
    <submittedName>
        <fullName evidence="4">Efflux RND transporter periplasmic adaptor subunit</fullName>
    </submittedName>
</protein>
<dbReference type="InterPro" id="IPR059052">
    <property type="entry name" value="HH_YbhG-like"/>
</dbReference>
<dbReference type="NCBIfam" id="TIGR01730">
    <property type="entry name" value="RND_mfp"/>
    <property type="match status" value="1"/>
</dbReference>
<name>A0A9E3H7B0_9NOST</name>
<dbReference type="PANTHER" id="PTHR30469">
    <property type="entry name" value="MULTIDRUG RESISTANCE PROTEIN MDTA"/>
    <property type="match status" value="1"/>
</dbReference>
<dbReference type="Gene3D" id="1.10.287.470">
    <property type="entry name" value="Helix hairpin bin"/>
    <property type="match status" value="1"/>
</dbReference>
<evidence type="ECO:0000256" key="1">
    <source>
        <dbReference type="ARBA" id="ARBA00009477"/>
    </source>
</evidence>
<comment type="caution">
    <text evidence="4">The sequence shown here is derived from an EMBL/GenBank/DDBJ whole genome shotgun (WGS) entry which is preliminary data.</text>
</comment>
<dbReference type="GO" id="GO:0015562">
    <property type="term" value="F:efflux transmembrane transporter activity"/>
    <property type="evidence" value="ECO:0007669"/>
    <property type="project" value="TreeGrafter"/>
</dbReference>
<comment type="similarity">
    <text evidence="1">Belongs to the membrane fusion protein (MFP) (TC 8.A.1) family.</text>
</comment>